<dbReference type="STRING" id="101127.A0A1X2GBP2"/>
<sequence>MGNRLSTSTFGSSSSLSSSTRSNDKNTIPKHLRPGKASKKEKQQFRDQIQLQQQFSEQMPHPDEIGVAIPHPPTDSPTPAFLFDPNKNDFVLDHQAPSPLPARTSSVVPPPPSTRQRKPSLFSPMTSIQQLYAQQLPNDAGPKDAYAWFQGRRFTNQTGMLLPVDQPELDRLRVLNYILRWAFQGDILAPVKPELAQGTNVLNLACGPGIWLGHLVIDYALDYPASQFVAVDVADLLPQRDLITLLQEPSDQPTPVPQTFVHPPDGQSPPSLLQQPSSLSSYRRFSPLHPHLHQHSPSTHAINAQKLAPPSSAHSLHSSSVSSVASHASYPQATSSITTQSSMASMISSTSSSSASTSPPFTTRSLFDNLDLYCLDVRLQPLPFPDNHFTFVMERLSATVFTRQHWDHVISEMIRVTAPGGYIQFIEVDYSSHNLGPAGQAWNDKVREVMTKAKNLDINMASHLDEELRARGMCQVTKKQISLPFGAWGLDIGMLWQQNLEAFSVTSAPAIAMALGATPQQCLRMWERFRAELDHVKAFTNVYAVWAQKPL</sequence>
<feature type="region of interest" description="Disordered" evidence="1">
    <location>
        <begin position="248"/>
        <end position="277"/>
    </location>
</feature>
<organism evidence="2 3">
    <name type="scientific">Hesseltinella vesiculosa</name>
    <dbReference type="NCBI Taxonomy" id="101127"/>
    <lineage>
        <taxon>Eukaryota</taxon>
        <taxon>Fungi</taxon>
        <taxon>Fungi incertae sedis</taxon>
        <taxon>Mucoromycota</taxon>
        <taxon>Mucoromycotina</taxon>
        <taxon>Mucoromycetes</taxon>
        <taxon>Mucorales</taxon>
        <taxon>Cunninghamellaceae</taxon>
        <taxon>Hesseltinella</taxon>
    </lineage>
</organism>
<dbReference type="SUPFAM" id="SSF53335">
    <property type="entry name" value="S-adenosyl-L-methionine-dependent methyltransferases"/>
    <property type="match status" value="1"/>
</dbReference>
<feature type="region of interest" description="Disordered" evidence="1">
    <location>
        <begin position="1"/>
        <end position="120"/>
    </location>
</feature>
<proteinExistence type="predicted"/>
<comment type="caution">
    <text evidence="2">The sequence shown here is derived from an EMBL/GenBank/DDBJ whole genome shotgun (WGS) entry which is preliminary data.</text>
</comment>
<dbReference type="Gene3D" id="3.40.50.150">
    <property type="entry name" value="Vaccinia Virus protein VP39"/>
    <property type="match status" value="1"/>
</dbReference>
<protein>
    <submittedName>
        <fullName evidence="2">Uncharacterized protein</fullName>
    </submittedName>
</protein>
<evidence type="ECO:0000313" key="2">
    <source>
        <dbReference type="EMBL" id="ORX50123.1"/>
    </source>
</evidence>
<accession>A0A1X2GBP2</accession>
<evidence type="ECO:0000256" key="1">
    <source>
        <dbReference type="SAM" id="MobiDB-lite"/>
    </source>
</evidence>
<gene>
    <name evidence="2" type="ORF">DM01DRAFT_1337793</name>
</gene>
<evidence type="ECO:0000313" key="3">
    <source>
        <dbReference type="Proteomes" id="UP000242146"/>
    </source>
</evidence>
<feature type="compositionally biased region" description="Basic residues" evidence="1">
    <location>
        <begin position="28"/>
        <end position="37"/>
    </location>
</feature>
<keyword evidence="3" id="KW-1185">Reference proteome</keyword>
<reference evidence="2 3" key="1">
    <citation type="submission" date="2016-07" db="EMBL/GenBank/DDBJ databases">
        <title>Pervasive Adenine N6-methylation of Active Genes in Fungi.</title>
        <authorList>
            <consortium name="DOE Joint Genome Institute"/>
            <person name="Mondo S.J."/>
            <person name="Dannebaum R.O."/>
            <person name="Kuo R.C."/>
            <person name="Labutti K."/>
            <person name="Haridas S."/>
            <person name="Kuo A."/>
            <person name="Salamov A."/>
            <person name="Ahrendt S.R."/>
            <person name="Lipzen A."/>
            <person name="Sullivan W."/>
            <person name="Andreopoulos W.B."/>
            <person name="Clum A."/>
            <person name="Lindquist E."/>
            <person name="Daum C."/>
            <person name="Ramamoorthy G.K."/>
            <person name="Gryganskyi A."/>
            <person name="Culley D."/>
            <person name="Magnuson J.K."/>
            <person name="James T.Y."/>
            <person name="O'Malley M.A."/>
            <person name="Stajich J.E."/>
            <person name="Spatafora J.W."/>
            <person name="Visel A."/>
            <person name="Grigoriev I.V."/>
        </authorList>
    </citation>
    <scope>NUCLEOTIDE SEQUENCE [LARGE SCALE GENOMIC DNA]</scope>
    <source>
        <strain evidence="2 3">NRRL 3301</strain>
    </source>
</reference>
<dbReference type="OrthoDB" id="506498at2759"/>
<name>A0A1X2GBP2_9FUNG</name>
<feature type="compositionally biased region" description="Low complexity" evidence="1">
    <location>
        <begin position="268"/>
        <end position="277"/>
    </location>
</feature>
<dbReference type="InterPro" id="IPR029063">
    <property type="entry name" value="SAM-dependent_MTases_sf"/>
</dbReference>
<feature type="compositionally biased region" description="Low complexity" evidence="1">
    <location>
        <begin position="1"/>
        <end position="21"/>
    </location>
</feature>
<dbReference type="AlphaFoldDB" id="A0A1X2GBP2"/>
<dbReference type="Proteomes" id="UP000242146">
    <property type="component" value="Unassembled WGS sequence"/>
</dbReference>
<dbReference type="EMBL" id="MCGT01000024">
    <property type="protein sequence ID" value="ORX50123.1"/>
    <property type="molecule type" value="Genomic_DNA"/>
</dbReference>